<dbReference type="NCBIfam" id="TIGR01062">
    <property type="entry name" value="parC_Gneg"/>
    <property type="match status" value="1"/>
</dbReference>
<dbReference type="PANTHER" id="PTHR43493:SF1">
    <property type="entry name" value="DNA TOPOISOMERASE 4 SUBUNIT A"/>
    <property type="match status" value="1"/>
</dbReference>
<dbReference type="KEGG" id="gak:X907_1690"/>
<sequence>MGHEPVGEAGRIFPERFEDALSSRYLAYALSTITQRALPDARDGLKPVHRRLLHAMRLLKLDPDAAFKKSARVVGDVIGKYHPHGDQSVYDALVRLAQDFAARYPLIEGQGNFGNVDGDSAAAMRYTEARLTEAARLLLADMDEDTVDFRKTYDGSEEEPVVLPGAFPNLLANGATGIAVGMATSIPPHNAAEICDAARHLIAKPDADVRALAKFVKGPDFPTGGICVEPAASILEAYETGRGGFRLRAKWEVEDQGRGTWRIVVTEIPYLVQKARLVERIASLMEAKKLPLLADVMDESAEDVRLVLEPRARTVDPAVLMESMFRATDLEVRFPLNLNVLDPKGAPRVMSLKEVLQIWLDHRREVVVRRATRRLAQVEDRLEVLAGYIICFLNLDRVIAIIRESDEPKPDLMAEFQLSERQAEAILNMRLRSLRKLEEIELRAESDRLGEERAGLKALLASDEQQWAKVDGEIAAVRESFGPRTAIGRRRTHFADAPADDLADRVEEALVVREPVTVVLSEKGWIRALKGHVDDLSSLKHKDGDETAFAVRCETTDKLLLFATDGRVFTLDASKLPGGRGFGEPVRLQIDLDESSAPLALVKHDPARKLLIASSSGHGFLVPEAELPAIKRAGRQLVNLVEGAEVIVVTEAKGDTAAVIGENRKLLVFALDEIPEMTRGKGVRLLGGKGGEVSDVTVFAAEEGLTWTDGAGRKHLVEDWKLFLGKRAQAGRLAPKGFSRAGRFAPRGQV</sequence>
<dbReference type="InterPro" id="IPR013757">
    <property type="entry name" value="Topo_IIA_A_a_sf"/>
</dbReference>
<comment type="subunit">
    <text evidence="7">Heterotetramer composed of ParC and ParE.</text>
</comment>
<keyword evidence="5 7" id="KW-0472">Membrane</keyword>
<dbReference type="Gene3D" id="3.90.199.10">
    <property type="entry name" value="Topoisomerase II, domain 5"/>
    <property type="match status" value="1"/>
</dbReference>
<dbReference type="GO" id="GO:0003677">
    <property type="term" value="F:DNA binding"/>
    <property type="evidence" value="ECO:0007669"/>
    <property type="project" value="UniProtKB-UniRule"/>
</dbReference>
<evidence type="ECO:0000313" key="11">
    <source>
        <dbReference type="Proteomes" id="UP000286954"/>
    </source>
</evidence>
<comment type="subcellular location">
    <subcellularLocation>
        <location evidence="7">Cell membrane</location>
        <topology evidence="7">Peripheral membrane protein</topology>
    </subcellularLocation>
</comment>
<feature type="site" description="Transition state stabilizer" evidence="7">
    <location>
        <position position="125"/>
    </location>
</feature>
<dbReference type="InterPro" id="IPR005742">
    <property type="entry name" value="TopoIV_A_Gneg"/>
</dbReference>
<feature type="site" description="Interaction with DNA" evidence="7">
    <location>
        <position position="46"/>
    </location>
</feature>
<dbReference type="SUPFAM" id="SSF101904">
    <property type="entry name" value="GyrA/ParC C-terminal domain-like"/>
    <property type="match status" value="1"/>
</dbReference>
<organism evidence="10 11">
    <name type="scientific">Glycocaulis alkaliphilus</name>
    <dbReference type="NCBI Taxonomy" id="1434191"/>
    <lineage>
        <taxon>Bacteria</taxon>
        <taxon>Pseudomonadati</taxon>
        <taxon>Pseudomonadota</taxon>
        <taxon>Alphaproteobacteria</taxon>
        <taxon>Maricaulales</taxon>
        <taxon>Maricaulaceae</taxon>
        <taxon>Glycocaulis</taxon>
    </lineage>
</organism>
<dbReference type="GO" id="GO:0006265">
    <property type="term" value="P:DNA topological change"/>
    <property type="evidence" value="ECO:0007669"/>
    <property type="project" value="UniProtKB-UniRule"/>
</dbReference>
<comment type="function">
    <text evidence="7">Topoisomerase IV is essential for chromosome segregation. It relaxes supercoiled DNA. Performs the decatenation events required during the replication of a circular DNA molecule.</text>
</comment>
<dbReference type="InterPro" id="IPR050220">
    <property type="entry name" value="Type_II_DNA_Topoisomerases"/>
</dbReference>
<evidence type="ECO:0000256" key="2">
    <source>
        <dbReference type="ARBA" id="ARBA00022475"/>
    </source>
</evidence>
<keyword evidence="4 7" id="KW-0238">DNA-binding</keyword>
<gene>
    <name evidence="7" type="primary">parC</name>
    <name evidence="10" type="ORF">X907_1690</name>
</gene>
<dbReference type="AlphaFoldDB" id="A0A3T0EA09"/>
<dbReference type="Pfam" id="PF00521">
    <property type="entry name" value="DNA_topoisoIV"/>
    <property type="match status" value="1"/>
</dbReference>
<feature type="domain" description="Topo IIA-type catalytic" evidence="9">
    <location>
        <begin position="38"/>
        <end position="502"/>
    </location>
</feature>
<dbReference type="NCBIfam" id="NF004044">
    <property type="entry name" value="PRK05561.1"/>
    <property type="match status" value="1"/>
</dbReference>
<dbReference type="EMBL" id="CP018911">
    <property type="protein sequence ID" value="AZU04221.1"/>
    <property type="molecule type" value="Genomic_DNA"/>
</dbReference>
<dbReference type="EC" id="5.6.2.2" evidence="7"/>
<dbReference type="Proteomes" id="UP000286954">
    <property type="component" value="Chromosome"/>
</dbReference>
<name>A0A3T0EA09_9PROT</name>
<evidence type="ECO:0000256" key="5">
    <source>
        <dbReference type="ARBA" id="ARBA00023136"/>
    </source>
</evidence>
<dbReference type="InterPro" id="IPR035516">
    <property type="entry name" value="Gyrase/topoIV_suA_C"/>
</dbReference>
<reference evidence="10 11" key="1">
    <citation type="submission" date="2016-12" db="EMBL/GenBank/DDBJ databases">
        <title>The genome of dimorphic prosthecate Glycocaulis alkaliphilus 6b-8t, isolated from crude oil dictates its adaptability in petroleum environments.</title>
        <authorList>
            <person name="Wu X.-L."/>
            <person name="Geng S."/>
        </authorList>
    </citation>
    <scope>NUCLEOTIDE SEQUENCE [LARGE SCALE GENOMIC DNA]</scope>
    <source>
        <strain evidence="10 11">6B-8</strain>
    </source>
</reference>
<feature type="site" description="Interaction with DNA" evidence="7">
    <location>
        <position position="82"/>
    </location>
</feature>
<keyword evidence="3 7" id="KW-0799">Topoisomerase</keyword>
<dbReference type="InterPro" id="IPR013760">
    <property type="entry name" value="Topo_IIA-like_dom_sf"/>
</dbReference>
<evidence type="ECO:0000256" key="1">
    <source>
        <dbReference type="ARBA" id="ARBA00000185"/>
    </source>
</evidence>
<keyword evidence="6 7" id="KW-0413">Isomerase</keyword>
<dbReference type="GO" id="GO:0005524">
    <property type="term" value="F:ATP binding"/>
    <property type="evidence" value="ECO:0007669"/>
    <property type="project" value="InterPro"/>
</dbReference>
<evidence type="ECO:0000256" key="4">
    <source>
        <dbReference type="ARBA" id="ARBA00023125"/>
    </source>
</evidence>
<dbReference type="FunFam" id="1.10.268.10:FF:000001">
    <property type="entry name" value="DNA gyrase subunit A"/>
    <property type="match status" value="1"/>
</dbReference>
<dbReference type="PROSITE" id="PS52040">
    <property type="entry name" value="TOPO_IIA"/>
    <property type="match status" value="1"/>
</dbReference>
<dbReference type="HAMAP" id="MF_00936">
    <property type="entry name" value="ParC_type1"/>
    <property type="match status" value="1"/>
</dbReference>
<evidence type="ECO:0000313" key="10">
    <source>
        <dbReference type="EMBL" id="AZU04221.1"/>
    </source>
</evidence>
<protein>
    <recommendedName>
        <fullName evidence="7">DNA topoisomerase 4 subunit A</fullName>
        <ecNumber evidence="7">5.6.2.2</ecNumber>
    </recommendedName>
    <alternativeName>
        <fullName evidence="7">Topoisomerase IV subunit A</fullName>
    </alternativeName>
</protein>
<dbReference type="GO" id="GO:0019897">
    <property type="term" value="C:extrinsic component of plasma membrane"/>
    <property type="evidence" value="ECO:0007669"/>
    <property type="project" value="UniProtKB-UniRule"/>
</dbReference>
<feature type="active site" description="O-(5'-phospho-DNA)-tyrosine intermediate" evidence="7 8">
    <location>
        <position position="126"/>
    </location>
</feature>
<dbReference type="GO" id="GO:0009330">
    <property type="term" value="C:DNA topoisomerase type II (double strand cut, ATP-hydrolyzing) complex"/>
    <property type="evidence" value="ECO:0007669"/>
    <property type="project" value="UniProtKB-ARBA"/>
</dbReference>
<evidence type="ECO:0000256" key="8">
    <source>
        <dbReference type="PROSITE-ProRule" id="PRU01384"/>
    </source>
</evidence>
<dbReference type="Pfam" id="PF03989">
    <property type="entry name" value="DNA_gyraseA_C"/>
    <property type="match status" value="2"/>
</dbReference>
<dbReference type="GO" id="GO:0005694">
    <property type="term" value="C:chromosome"/>
    <property type="evidence" value="ECO:0007669"/>
    <property type="project" value="InterPro"/>
</dbReference>
<dbReference type="GO" id="GO:0003918">
    <property type="term" value="F:DNA topoisomerase type II (double strand cut, ATP-hydrolyzing) activity"/>
    <property type="evidence" value="ECO:0007669"/>
    <property type="project" value="UniProtKB-UniRule"/>
</dbReference>
<feature type="site" description="Interaction with DNA" evidence="7">
    <location>
        <position position="84"/>
    </location>
</feature>
<dbReference type="SUPFAM" id="SSF56719">
    <property type="entry name" value="Type II DNA topoisomerase"/>
    <property type="match status" value="1"/>
</dbReference>
<comment type="similarity">
    <text evidence="7">Belongs to the type II topoisomerase GyrA/ParC subunit family. ParC type 1 subfamily.</text>
</comment>
<dbReference type="Gene3D" id="1.10.268.10">
    <property type="entry name" value="Topoisomerase, domain 3"/>
    <property type="match status" value="1"/>
</dbReference>
<dbReference type="PANTHER" id="PTHR43493">
    <property type="entry name" value="DNA GYRASE/TOPOISOMERASE SUBUNIT A"/>
    <property type="match status" value="1"/>
</dbReference>
<dbReference type="InterPro" id="IPR006691">
    <property type="entry name" value="GyrA/parC_rep"/>
</dbReference>
<accession>A0A3T0EA09</accession>
<dbReference type="GO" id="GO:0005737">
    <property type="term" value="C:cytoplasm"/>
    <property type="evidence" value="ECO:0007669"/>
    <property type="project" value="TreeGrafter"/>
</dbReference>
<keyword evidence="11" id="KW-1185">Reference proteome</keyword>
<evidence type="ECO:0000256" key="3">
    <source>
        <dbReference type="ARBA" id="ARBA00023029"/>
    </source>
</evidence>
<proteinExistence type="inferred from homology"/>
<dbReference type="CDD" id="cd00187">
    <property type="entry name" value="TOP4c"/>
    <property type="match status" value="1"/>
</dbReference>
<dbReference type="OrthoDB" id="9806486at2"/>
<dbReference type="GO" id="GO:0007059">
    <property type="term" value="P:chromosome segregation"/>
    <property type="evidence" value="ECO:0007669"/>
    <property type="project" value="UniProtKB-UniRule"/>
</dbReference>
<dbReference type="SMART" id="SM00434">
    <property type="entry name" value="TOP4c"/>
    <property type="match status" value="1"/>
</dbReference>
<dbReference type="InterPro" id="IPR013758">
    <property type="entry name" value="Topo_IIA_A/C_ab"/>
</dbReference>
<keyword evidence="2 7" id="KW-1003">Cell membrane</keyword>
<comment type="catalytic activity">
    <reaction evidence="1 7 8">
        <text>ATP-dependent breakage, passage and rejoining of double-stranded DNA.</text>
        <dbReference type="EC" id="5.6.2.2"/>
    </reaction>
</comment>
<dbReference type="Gene3D" id="2.120.10.90">
    <property type="entry name" value="DNA gyrase/topoisomerase IV, subunit A, C-terminal"/>
    <property type="match status" value="1"/>
</dbReference>
<evidence type="ECO:0000256" key="7">
    <source>
        <dbReference type="HAMAP-Rule" id="MF_00936"/>
    </source>
</evidence>
<dbReference type="InterPro" id="IPR002205">
    <property type="entry name" value="Topo_IIA_dom_A"/>
</dbReference>
<dbReference type="RefSeq" id="WP_127566996.1">
    <property type="nucleotide sequence ID" value="NZ_BMFB01000003.1"/>
</dbReference>
<evidence type="ECO:0000259" key="9">
    <source>
        <dbReference type="PROSITE" id="PS52040"/>
    </source>
</evidence>
<dbReference type="Gene3D" id="3.30.1360.40">
    <property type="match status" value="1"/>
</dbReference>
<evidence type="ECO:0000256" key="6">
    <source>
        <dbReference type="ARBA" id="ARBA00023235"/>
    </source>
</evidence>